<reference evidence="2" key="1">
    <citation type="submission" date="2022-03" db="EMBL/GenBank/DDBJ databases">
        <authorList>
            <person name="Lindestad O."/>
        </authorList>
    </citation>
    <scope>NUCLEOTIDE SEQUENCE</scope>
</reference>
<comment type="caution">
    <text evidence="2">The sequence shown here is derived from an EMBL/GenBank/DDBJ whole genome shotgun (WGS) entry which is preliminary data.</text>
</comment>
<organism evidence="2 3">
    <name type="scientific">Pararge aegeria aegeria</name>
    <dbReference type="NCBI Taxonomy" id="348720"/>
    <lineage>
        <taxon>Eukaryota</taxon>
        <taxon>Metazoa</taxon>
        <taxon>Ecdysozoa</taxon>
        <taxon>Arthropoda</taxon>
        <taxon>Hexapoda</taxon>
        <taxon>Insecta</taxon>
        <taxon>Pterygota</taxon>
        <taxon>Neoptera</taxon>
        <taxon>Endopterygota</taxon>
        <taxon>Lepidoptera</taxon>
        <taxon>Glossata</taxon>
        <taxon>Ditrysia</taxon>
        <taxon>Papilionoidea</taxon>
        <taxon>Nymphalidae</taxon>
        <taxon>Satyrinae</taxon>
        <taxon>Satyrini</taxon>
        <taxon>Parargina</taxon>
        <taxon>Pararge</taxon>
    </lineage>
</organism>
<gene>
    <name evidence="2" type="primary">jg11066</name>
    <name evidence="2" type="ORF">PAEG_LOCUS10283</name>
</gene>
<evidence type="ECO:0000313" key="3">
    <source>
        <dbReference type="Proteomes" id="UP000838756"/>
    </source>
</evidence>
<dbReference type="Proteomes" id="UP000838756">
    <property type="component" value="Unassembled WGS sequence"/>
</dbReference>
<accession>A0A8S4R637</accession>
<feature type="region of interest" description="Disordered" evidence="1">
    <location>
        <begin position="136"/>
        <end position="170"/>
    </location>
</feature>
<evidence type="ECO:0000313" key="2">
    <source>
        <dbReference type="EMBL" id="CAH2231889.1"/>
    </source>
</evidence>
<name>A0A8S4R637_9NEOP</name>
<dbReference type="AlphaFoldDB" id="A0A8S4R637"/>
<dbReference type="OrthoDB" id="7467488at2759"/>
<sequence length="170" mass="19515">MTKINETNLLDMTEQENLTVEDIFNENMITKIKKAHYTAIDEAKTTNKTPNNIKVIDQTFLKRKTKPLESNTNYDTEKLVQPNINITIDKYSDQTIRLELRHPDNQCVITDYKINDEENGEVLALGNDCRNGYSMKHTSSLDSEEGTNEDVNVQNEDFVNGNEGDNKVRI</sequence>
<evidence type="ECO:0000256" key="1">
    <source>
        <dbReference type="SAM" id="MobiDB-lite"/>
    </source>
</evidence>
<protein>
    <submittedName>
        <fullName evidence="2">Jg11066 protein</fullName>
    </submittedName>
</protein>
<dbReference type="EMBL" id="CAKXAJ010024858">
    <property type="protein sequence ID" value="CAH2231889.1"/>
    <property type="molecule type" value="Genomic_DNA"/>
</dbReference>
<proteinExistence type="predicted"/>
<keyword evidence="3" id="KW-1185">Reference proteome</keyword>